<keyword evidence="3" id="KW-0067">ATP-binding</keyword>
<protein>
    <recommendedName>
        <fullName evidence="4">Helicase C-terminal domain-containing protein</fullName>
    </recommendedName>
</protein>
<dbReference type="Pfam" id="PF00271">
    <property type="entry name" value="Helicase_C"/>
    <property type="match status" value="1"/>
</dbReference>
<proteinExistence type="predicted"/>
<name>A0ABQ4FYQ2_9ACTN</name>
<keyword evidence="6" id="KW-1185">Reference proteome</keyword>
<organism evidence="5 6">
    <name type="scientific">Microbispora corallina</name>
    <dbReference type="NCBI Taxonomy" id="83302"/>
    <lineage>
        <taxon>Bacteria</taxon>
        <taxon>Bacillati</taxon>
        <taxon>Actinomycetota</taxon>
        <taxon>Actinomycetes</taxon>
        <taxon>Streptosporangiales</taxon>
        <taxon>Streptosporangiaceae</taxon>
        <taxon>Microbispora</taxon>
    </lineage>
</organism>
<dbReference type="InterPro" id="IPR027417">
    <property type="entry name" value="P-loop_NTPase"/>
</dbReference>
<evidence type="ECO:0000313" key="6">
    <source>
        <dbReference type="Proteomes" id="UP000603904"/>
    </source>
</evidence>
<dbReference type="CDD" id="cd18793">
    <property type="entry name" value="SF2_C_SNF"/>
    <property type="match status" value="1"/>
</dbReference>
<dbReference type="EMBL" id="BOOC01000011">
    <property type="protein sequence ID" value="GIH39888.1"/>
    <property type="molecule type" value="Genomic_DNA"/>
</dbReference>
<dbReference type="PANTHER" id="PTHR45626:SF22">
    <property type="entry name" value="DNA REPAIR PROTEIN RAD5"/>
    <property type="match status" value="1"/>
</dbReference>
<dbReference type="PROSITE" id="PS51194">
    <property type="entry name" value="HELICASE_CTER"/>
    <property type="match status" value="1"/>
</dbReference>
<dbReference type="Proteomes" id="UP000603904">
    <property type="component" value="Unassembled WGS sequence"/>
</dbReference>
<reference evidence="5 6" key="1">
    <citation type="submission" date="2021-01" db="EMBL/GenBank/DDBJ databases">
        <title>Whole genome shotgun sequence of Microbispora corallina NBRC 16416.</title>
        <authorList>
            <person name="Komaki H."/>
            <person name="Tamura T."/>
        </authorList>
    </citation>
    <scope>NUCLEOTIDE SEQUENCE [LARGE SCALE GENOMIC DNA]</scope>
    <source>
        <strain evidence="5 6">NBRC 16416</strain>
    </source>
</reference>
<dbReference type="SUPFAM" id="SSF52540">
    <property type="entry name" value="P-loop containing nucleoside triphosphate hydrolases"/>
    <property type="match status" value="1"/>
</dbReference>
<evidence type="ECO:0000259" key="4">
    <source>
        <dbReference type="PROSITE" id="PS51194"/>
    </source>
</evidence>
<dbReference type="InterPro" id="IPR050628">
    <property type="entry name" value="SNF2_RAD54_helicase_TF"/>
</dbReference>
<comment type="caution">
    <text evidence="5">The sequence shown here is derived from an EMBL/GenBank/DDBJ whole genome shotgun (WGS) entry which is preliminary data.</text>
</comment>
<dbReference type="Gene3D" id="3.40.50.300">
    <property type="entry name" value="P-loop containing nucleotide triphosphate hydrolases"/>
    <property type="match status" value="1"/>
</dbReference>
<evidence type="ECO:0000313" key="5">
    <source>
        <dbReference type="EMBL" id="GIH39888.1"/>
    </source>
</evidence>
<gene>
    <name evidence="5" type="ORF">Mco01_28880</name>
</gene>
<dbReference type="PANTHER" id="PTHR45626">
    <property type="entry name" value="TRANSCRIPTION TERMINATION FACTOR 2-RELATED"/>
    <property type="match status" value="1"/>
</dbReference>
<evidence type="ECO:0000256" key="2">
    <source>
        <dbReference type="ARBA" id="ARBA00022801"/>
    </source>
</evidence>
<keyword evidence="2" id="KW-0378">Hydrolase</keyword>
<sequence length="259" mass="28139">MIRLVMSTTARGRAVAPVYLRRNQEDVLAELPDLVQADEWEELSPGDRAAYREAVEAGNFMAMRRAAYARPKESAKLQRLVEIVEEAEGNGLKVVVFSFFRDVLAAVGEALGPRAHGPITGDVPAEARQEVVDAFAAVPGHAVLLAQIQSGGTGLNLQAASVVVLCEPQVKPTLETQAAARVHRMGQVRKVQVHRLLAADSVDERLLAILRRKTGLFDAYARRSDVAESTPDAIDVSEHAIARQIVEEEQQRLASPLPG</sequence>
<evidence type="ECO:0000256" key="1">
    <source>
        <dbReference type="ARBA" id="ARBA00022741"/>
    </source>
</evidence>
<accession>A0ABQ4FYQ2</accession>
<keyword evidence="1" id="KW-0547">Nucleotide-binding</keyword>
<dbReference type="InterPro" id="IPR001650">
    <property type="entry name" value="Helicase_C-like"/>
</dbReference>
<dbReference type="InterPro" id="IPR049730">
    <property type="entry name" value="SNF2/RAD54-like_C"/>
</dbReference>
<dbReference type="RefSeq" id="WP_239103601.1">
    <property type="nucleotide sequence ID" value="NZ_BAAAGP010000011.1"/>
</dbReference>
<evidence type="ECO:0000256" key="3">
    <source>
        <dbReference type="ARBA" id="ARBA00022840"/>
    </source>
</evidence>
<dbReference type="SMART" id="SM00490">
    <property type="entry name" value="HELICc"/>
    <property type="match status" value="1"/>
</dbReference>
<feature type="domain" description="Helicase C-terminal" evidence="4">
    <location>
        <begin position="76"/>
        <end position="238"/>
    </location>
</feature>